<dbReference type="PANTHER" id="PTHR30055:SF234">
    <property type="entry name" value="HTH-TYPE TRANSCRIPTIONAL REGULATOR BETI"/>
    <property type="match status" value="1"/>
</dbReference>
<dbReference type="PANTHER" id="PTHR30055">
    <property type="entry name" value="HTH-TYPE TRANSCRIPTIONAL REGULATOR RUTR"/>
    <property type="match status" value="1"/>
</dbReference>
<dbReference type="InterPro" id="IPR050109">
    <property type="entry name" value="HTH-type_TetR-like_transc_reg"/>
</dbReference>
<keyword evidence="1" id="KW-0805">Transcription regulation</keyword>
<dbReference type="PROSITE" id="PS50977">
    <property type="entry name" value="HTH_TETR_2"/>
    <property type="match status" value="1"/>
</dbReference>
<evidence type="ECO:0000259" key="5">
    <source>
        <dbReference type="PROSITE" id="PS50977"/>
    </source>
</evidence>
<dbReference type="Gene3D" id="1.10.357.10">
    <property type="entry name" value="Tetracycline Repressor, domain 2"/>
    <property type="match status" value="1"/>
</dbReference>
<evidence type="ECO:0000313" key="7">
    <source>
        <dbReference type="Proteomes" id="UP000438448"/>
    </source>
</evidence>
<sequence>MTSPTRSSEALHDAALELIAESGLGALTIGGVAERAGVSRATAYREFGDKDGLLGTIGRGEVVKMITAAYTALDLFAPPGRIVHDVTLFALGYLRKHAAFGYIRDHEPAWLINVAIAHGKSELNLVETVAALAAPLIAAKADDHLALTPLQAAEVVVRIVLSHVLLAHSNLTDEQVAETATRAVGLPVEQ</sequence>
<dbReference type="GO" id="GO:0000976">
    <property type="term" value="F:transcription cis-regulatory region binding"/>
    <property type="evidence" value="ECO:0007669"/>
    <property type="project" value="TreeGrafter"/>
</dbReference>
<gene>
    <name evidence="6" type="ORF">NRB20_14450</name>
</gene>
<reference evidence="6 7" key="1">
    <citation type="submission" date="2019-10" db="EMBL/GenBank/DDBJ databases">
        <title>Nocardia macrotermitis sp. nov. and Nocardia aurantia sp. nov., isolated from the gut of fungus growing-termite Macrotermes natalensis.</title>
        <authorList>
            <person name="Benndorf R."/>
            <person name="Schwitalla J."/>
            <person name="Martin K."/>
            <person name="De Beer W."/>
            <person name="Kaster A.-K."/>
            <person name="Vollmers J."/>
            <person name="Poulsen M."/>
            <person name="Beemelmanns C."/>
        </authorList>
    </citation>
    <scope>NUCLEOTIDE SEQUENCE [LARGE SCALE GENOMIC DNA]</scope>
    <source>
        <strain evidence="6 7">RB20</strain>
    </source>
</reference>
<accession>A0A7K0CXY6</accession>
<keyword evidence="3" id="KW-0804">Transcription</keyword>
<evidence type="ECO:0000256" key="3">
    <source>
        <dbReference type="ARBA" id="ARBA00023163"/>
    </source>
</evidence>
<evidence type="ECO:0000256" key="2">
    <source>
        <dbReference type="ARBA" id="ARBA00023125"/>
    </source>
</evidence>
<dbReference type="RefSeq" id="WP_153408505.1">
    <property type="nucleotide sequence ID" value="NZ_WEGK01000002.1"/>
</dbReference>
<feature type="domain" description="HTH tetR-type" evidence="5">
    <location>
        <begin position="5"/>
        <end position="65"/>
    </location>
</feature>
<keyword evidence="2 4" id="KW-0238">DNA-binding</keyword>
<comment type="caution">
    <text evidence="6">The sequence shown here is derived from an EMBL/GenBank/DDBJ whole genome shotgun (WGS) entry which is preliminary data.</text>
</comment>
<dbReference type="Proteomes" id="UP000438448">
    <property type="component" value="Unassembled WGS sequence"/>
</dbReference>
<dbReference type="Pfam" id="PF00440">
    <property type="entry name" value="TetR_N"/>
    <property type="match status" value="1"/>
</dbReference>
<feature type="DNA-binding region" description="H-T-H motif" evidence="4">
    <location>
        <begin position="28"/>
        <end position="47"/>
    </location>
</feature>
<dbReference type="OrthoDB" id="8654052at2"/>
<proteinExistence type="predicted"/>
<keyword evidence="7" id="KW-1185">Reference proteome</keyword>
<organism evidence="6 7">
    <name type="scientific">Nocardia macrotermitis</name>
    <dbReference type="NCBI Taxonomy" id="2585198"/>
    <lineage>
        <taxon>Bacteria</taxon>
        <taxon>Bacillati</taxon>
        <taxon>Actinomycetota</taxon>
        <taxon>Actinomycetes</taxon>
        <taxon>Mycobacteriales</taxon>
        <taxon>Nocardiaceae</taxon>
        <taxon>Nocardia</taxon>
    </lineage>
</organism>
<dbReference type="GO" id="GO:0003700">
    <property type="term" value="F:DNA-binding transcription factor activity"/>
    <property type="evidence" value="ECO:0007669"/>
    <property type="project" value="TreeGrafter"/>
</dbReference>
<dbReference type="AlphaFoldDB" id="A0A7K0CXY6"/>
<evidence type="ECO:0000256" key="4">
    <source>
        <dbReference type="PROSITE-ProRule" id="PRU00335"/>
    </source>
</evidence>
<evidence type="ECO:0000313" key="6">
    <source>
        <dbReference type="EMBL" id="MQY18369.1"/>
    </source>
</evidence>
<dbReference type="SUPFAM" id="SSF46689">
    <property type="entry name" value="Homeodomain-like"/>
    <property type="match status" value="1"/>
</dbReference>
<dbReference type="InterPro" id="IPR001647">
    <property type="entry name" value="HTH_TetR"/>
</dbReference>
<dbReference type="EMBL" id="WEGK01000002">
    <property type="protein sequence ID" value="MQY18369.1"/>
    <property type="molecule type" value="Genomic_DNA"/>
</dbReference>
<name>A0A7K0CXY6_9NOCA</name>
<dbReference type="PRINTS" id="PR00455">
    <property type="entry name" value="HTHTETR"/>
</dbReference>
<evidence type="ECO:0000256" key="1">
    <source>
        <dbReference type="ARBA" id="ARBA00023015"/>
    </source>
</evidence>
<protein>
    <recommendedName>
        <fullName evidence="5">HTH tetR-type domain-containing protein</fullName>
    </recommendedName>
</protein>
<dbReference type="InterPro" id="IPR009057">
    <property type="entry name" value="Homeodomain-like_sf"/>
</dbReference>